<dbReference type="RefSeq" id="WP_154512044.1">
    <property type="nucleotide sequence ID" value="NZ_VUMH01000011.1"/>
</dbReference>
<sequence length="197" mass="22140">MARTASRTEGLLSIADISRHFSLPESTTRYYCKRFAAFIPSVGEGRRRRYRPETLEVIAAILEQMQTSRTAAAVENTLLARFPRNALAVPEPEPCPVRQVENLVAELLPTAALQLLERQTQALESIAQLMHAVIERLPQTGAAASETARENQQLRSDVENLRVLLHASEKTQQADLDQLRAWMTRVIQRRDKTAPAD</sequence>
<dbReference type="InterPro" id="IPR000551">
    <property type="entry name" value="MerR-type_HTH_dom"/>
</dbReference>
<gene>
    <name evidence="3" type="ORF">FYJ44_11035</name>
</gene>
<feature type="coiled-coil region" evidence="1">
    <location>
        <begin position="144"/>
        <end position="171"/>
    </location>
</feature>
<dbReference type="GO" id="GO:0003677">
    <property type="term" value="F:DNA binding"/>
    <property type="evidence" value="ECO:0007669"/>
    <property type="project" value="InterPro"/>
</dbReference>
<evidence type="ECO:0000256" key="1">
    <source>
        <dbReference type="SAM" id="Coils"/>
    </source>
</evidence>
<proteinExistence type="predicted"/>
<dbReference type="AlphaFoldDB" id="A0A6L5XMQ1"/>
<dbReference type="Gene3D" id="1.10.1660.10">
    <property type="match status" value="1"/>
</dbReference>
<keyword evidence="1" id="KW-0175">Coiled coil</keyword>
<keyword evidence="4" id="KW-1185">Reference proteome</keyword>
<protein>
    <submittedName>
        <fullName evidence="3">MerR family transcriptional regulator</fullName>
    </submittedName>
</protein>
<dbReference type="InterPro" id="IPR009061">
    <property type="entry name" value="DNA-bd_dom_put_sf"/>
</dbReference>
<feature type="domain" description="HTH merR-type" evidence="2">
    <location>
        <begin position="13"/>
        <end position="70"/>
    </location>
</feature>
<reference evidence="3 4" key="1">
    <citation type="submission" date="2019-09" db="EMBL/GenBank/DDBJ databases">
        <title>In-depth cultivation of the pig gut microbiome towards novel bacterial diversity and tailored functional studies.</title>
        <authorList>
            <person name="Wylensek D."/>
            <person name="Hitch T.C.A."/>
            <person name="Clavel T."/>
        </authorList>
    </citation>
    <scope>NUCLEOTIDE SEQUENCE [LARGE SCALE GENOMIC DNA]</scope>
    <source>
        <strain evidence="3 4">PG-178-WT-4</strain>
    </source>
</reference>
<dbReference type="Proteomes" id="UP000477488">
    <property type="component" value="Unassembled WGS sequence"/>
</dbReference>
<dbReference type="Pfam" id="PF13411">
    <property type="entry name" value="MerR_1"/>
    <property type="match status" value="1"/>
</dbReference>
<name>A0A6L5XMQ1_9BACT</name>
<dbReference type="SUPFAM" id="SSF46955">
    <property type="entry name" value="Putative DNA-binding domain"/>
    <property type="match status" value="1"/>
</dbReference>
<organism evidence="3 4">
    <name type="scientific">Desulfovibrio porci</name>
    <dbReference type="NCBI Taxonomy" id="2605782"/>
    <lineage>
        <taxon>Bacteria</taxon>
        <taxon>Pseudomonadati</taxon>
        <taxon>Thermodesulfobacteriota</taxon>
        <taxon>Desulfovibrionia</taxon>
        <taxon>Desulfovibrionales</taxon>
        <taxon>Desulfovibrionaceae</taxon>
        <taxon>Desulfovibrio</taxon>
    </lineage>
</organism>
<accession>A0A6L5XMQ1</accession>
<dbReference type="EMBL" id="VUMH01000011">
    <property type="protein sequence ID" value="MSS28553.1"/>
    <property type="molecule type" value="Genomic_DNA"/>
</dbReference>
<dbReference type="GO" id="GO:0006355">
    <property type="term" value="P:regulation of DNA-templated transcription"/>
    <property type="evidence" value="ECO:0007669"/>
    <property type="project" value="InterPro"/>
</dbReference>
<evidence type="ECO:0000313" key="3">
    <source>
        <dbReference type="EMBL" id="MSS28553.1"/>
    </source>
</evidence>
<evidence type="ECO:0000313" key="4">
    <source>
        <dbReference type="Proteomes" id="UP000477488"/>
    </source>
</evidence>
<comment type="caution">
    <text evidence="3">The sequence shown here is derived from an EMBL/GenBank/DDBJ whole genome shotgun (WGS) entry which is preliminary data.</text>
</comment>
<evidence type="ECO:0000259" key="2">
    <source>
        <dbReference type="Pfam" id="PF13411"/>
    </source>
</evidence>